<dbReference type="InterPro" id="IPR036179">
    <property type="entry name" value="Ig-like_dom_sf"/>
</dbReference>
<dbReference type="SMART" id="SM00409">
    <property type="entry name" value="IG"/>
    <property type="match status" value="1"/>
</dbReference>
<feature type="compositionally biased region" description="Polar residues" evidence="1">
    <location>
        <begin position="367"/>
        <end position="383"/>
    </location>
</feature>
<dbReference type="PROSITE" id="PS50835">
    <property type="entry name" value="IG_LIKE"/>
    <property type="match status" value="1"/>
</dbReference>
<feature type="compositionally biased region" description="Basic residues" evidence="1">
    <location>
        <begin position="1"/>
        <end position="17"/>
    </location>
</feature>
<dbReference type="InterPro" id="IPR010857">
    <property type="entry name" value="Sp38-bd"/>
</dbReference>
<dbReference type="OrthoDB" id="9045220at2759"/>
<dbReference type="InterPro" id="IPR013098">
    <property type="entry name" value="Ig_I-set"/>
</dbReference>
<organism evidence="3 4">
    <name type="scientific">Owenia fusiformis</name>
    <name type="common">Polychaete worm</name>
    <dbReference type="NCBI Taxonomy" id="6347"/>
    <lineage>
        <taxon>Eukaryota</taxon>
        <taxon>Metazoa</taxon>
        <taxon>Spiralia</taxon>
        <taxon>Lophotrochozoa</taxon>
        <taxon>Annelida</taxon>
        <taxon>Polychaeta</taxon>
        <taxon>Sedentaria</taxon>
        <taxon>Canalipalpata</taxon>
        <taxon>Sabellida</taxon>
        <taxon>Oweniida</taxon>
        <taxon>Oweniidae</taxon>
        <taxon>Owenia</taxon>
    </lineage>
</organism>
<gene>
    <name evidence="3" type="ORF">OFUS_LOCUS1423</name>
</gene>
<dbReference type="GO" id="GO:0007339">
    <property type="term" value="P:binding of sperm to zona pellucida"/>
    <property type="evidence" value="ECO:0007669"/>
    <property type="project" value="InterPro"/>
</dbReference>
<dbReference type="Pfam" id="PF07679">
    <property type="entry name" value="I-set"/>
    <property type="match status" value="1"/>
</dbReference>
<dbReference type="InterPro" id="IPR003599">
    <property type="entry name" value="Ig_sub"/>
</dbReference>
<dbReference type="GO" id="GO:0001669">
    <property type="term" value="C:acrosomal vesicle"/>
    <property type="evidence" value="ECO:0007669"/>
    <property type="project" value="TreeGrafter"/>
</dbReference>
<comment type="caution">
    <text evidence="3">The sequence shown here is derived from an EMBL/GenBank/DDBJ whole genome shotgun (WGS) entry which is preliminary data.</text>
</comment>
<evidence type="ECO:0000256" key="1">
    <source>
        <dbReference type="SAM" id="MobiDB-lite"/>
    </source>
</evidence>
<name>A0A8S4MYL2_OWEFU</name>
<dbReference type="GO" id="GO:0002199">
    <property type="term" value="C:zona pellucida receptor complex"/>
    <property type="evidence" value="ECO:0007669"/>
    <property type="project" value="TreeGrafter"/>
</dbReference>
<feature type="compositionally biased region" description="Basic residues" evidence="1">
    <location>
        <begin position="65"/>
        <end position="77"/>
    </location>
</feature>
<feature type="non-terminal residue" evidence="3">
    <location>
        <position position="1"/>
    </location>
</feature>
<dbReference type="SUPFAM" id="SSF48726">
    <property type="entry name" value="Immunoglobulin"/>
    <property type="match status" value="1"/>
</dbReference>
<dbReference type="Gene3D" id="2.60.40.10">
    <property type="entry name" value="Immunoglobulins"/>
    <property type="match status" value="1"/>
</dbReference>
<dbReference type="Proteomes" id="UP000749559">
    <property type="component" value="Unassembled WGS sequence"/>
</dbReference>
<evidence type="ECO:0000313" key="4">
    <source>
        <dbReference type="Proteomes" id="UP000749559"/>
    </source>
</evidence>
<feature type="region of interest" description="Disordered" evidence="1">
    <location>
        <begin position="1"/>
        <end position="217"/>
    </location>
</feature>
<keyword evidence="4" id="KW-1185">Reference proteome</keyword>
<dbReference type="InterPro" id="IPR007110">
    <property type="entry name" value="Ig-like_dom"/>
</dbReference>
<feature type="domain" description="Ig-like" evidence="2">
    <location>
        <begin position="669"/>
        <end position="748"/>
    </location>
</feature>
<dbReference type="AlphaFoldDB" id="A0A8S4MYL2"/>
<feature type="compositionally biased region" description="Basic and acidic residues" evidence="1">
    <location>
        <begin position="151"/>
        <end position="180"/>
    </location>
</feature>
<dbReference type="CDD" id="cd00185">
    <property type="entry name" value="TNFRSF"/>
    <property type="match status" value="1"/>
</dbReference>
<dbReference type="PANTHER" id="PTHR15443">
    <property type="entry name" value="ZONA PELLUCIDA BINDING PROTEIN SP38"/>
    <property type="match status" value="1"/>
</dbReference>
<dbReference type="EMBL" id="CAIIXF020000001">
    <property type="protein sequence ID" value="CAH1773891.1"/>
    <property type="molecule type" value="Genomic_DNA"/>
</dbReference>
<dbReference type="SMART" id="SM01411">
    <property type="entry name" value="Ephrin_rec_like"/>
    <property type="match status" value="1"/>
</dbReference>
<feature type="non-terminal residue" evidence="3">
    <location>
        <position position="982"/>
    </location>
</feature>
<dbReference type="GO" id="GO:0001675">
    <property type="term" value="P:acrosome assembly"/>
    <property type="evidence" value="ECO:0007669"/>
    <property type="project" value="TreeGrafter"/>
</dbReference>
<dbReference type="InterPro" id="IPR011641">
    <property type="entry name" value="Tyr-kin_ephrin_A/B_rcpt-like"/>
</dbReference>
<proteinExistence type="predicted"/>
<protein>
    <recommendedName>
        <fullName evidence="2">Ig-like domain-containing protein</fullName>
    </recommendedName>
</protein>
<dbReference type="InterPro" id="IPR013783">
    <property type="entry name" value="Ig-like_fold"/>
</dbReference>
<accession>A0A8S4MYL2</accession>
<feature type="region of interest" description="Disordered" evidence="1">
    <location>
        <begin position="354"/>
        <end position="385"/>
    </location>
</feature>
<dbReference type="Gene3D" id="2.10.50.10">
    <property type="entry name" value="Tumor Necrosis Factor Receptor, subunit A, domain 2"/>
    <property type="match status" value="1"/>
</dbReference>
<evidence type="ECO:0000259" key="2">
    <source>
        <dbReference type="PROSITE" id="PS50835"/>
    </source>
</evidence>
<dbReference type="GO" id="GO:0005576">
    <property type="term" value="C:extracellular region"/>
    <property type="evidence" value="ECO:0007669"/>
    <property type="project" value="InterPro"/>
</dbReference>
<dbReference type="Pfam" id="PF07699">
    <property type="entry name" value="Ephrin_rec_like"/>
    <property type="match status" value="1"/>
</dbReference>
<reference evidence="3" key="1">
    <citation type="submission" date="2022-03" db="EMBL/GenBank/DDBJ databases">
        <authorList>
            <person name="Martin C."/>
        </authorList>
    </citation>
    <scope>NUCLEOTIDE SEQUENCE</scope>
</reference>
<evidence type="ECO:0000313" key="3">
    <source>
        <dbReference type="EMBL" id="CAH1773891.1"/>
    </source>
</evidence>
<feature type="compositionally biased region" description="Basic residues" evidence="1">
    <location>
        <begin position="25"/>
        <end position="34"/>
    </location>
</feature>
<sequence>SMKPKVGHHKKTAKPRKPLASMKPKVGHHKKTDKPRKSSASMKPKEGHQKKTAKPIKSTANIKTKVGHSKKTAKPRKSSANLKIVQRKITVKPRKLSASIKTKVGHDKKIAKPRKSSPANKKESNIKAKGLHKQKKVEPKNPSSPNIKAKSAHDKKMVKPKKPAQDKKMVKPKKPAQDKKMVKHKNPSSPNIKAKSAHDKKTVKPNKKQKTKLAQGTAYKQAEVTTTMMPTLPFEDYDSLEYNSKLHVNDLLHRLQTYLHTIKENPHSILSKTIESFIDIFKKTHTKHVLKTLKSCIIDMSNSIILTPMHKDNVVKAVLDELRMTYDVLKAKSQKWEETVINSDHLGLHIRTKKYKRHQSIKKDLTKPSNAQENKNPKNQQKESLVAQKIKKKHITYIYKKYRQNKENKGSRNRRDVVPIIAVTPTISEQQREERCDLQEYLGIYTLKPLDSDKGHGVKRTKHRRAIKKKVIKKESKRKQVLIKKPRMKQIILGMTHIEYTGIRRGSVPGDPFSWWGRNNHQRSYKSIHCDRTHLQFKLVLTRRTHHNPYRLVMCFTMEHSKNGIIHAVAVKELTKKDLSLLDCDPAVKSKLRSAYDFNLHILPSFPQAHFTLPLSKVMADLRAKANDNAKTRKRRKRSTNTNLEGISSESLESHILRREADVGDSQRPHLKDAFVEQGQEKLLSCMGKKTIIDPTVTWEDSEMKPVADARLLSTPAGDLKISDAQAKDSGLYTCIAKGKSREGQDLTETHRYMVVVYHIPKFSYKISLKYSANECQDAINTVKMVAVKEALCPNSTSCIFQDFTNECHFTKSPGDPQALKYELWVSFFAHTSTDFSPPKCEPACIETKVIENLELGYKKVQDFINAETATGEITPEPKHTTKEVSFECPPGFGTQGILCETCVPGEYSGAKDKGCIKCNPGTYQPSHSMTKCFDCPPKTNTTKSGSRTKGDCTKVAFIKGNMKNMVTKILARGGMKDIETA</sequence>
<feature type="compositionally biased region" description="Basic residues" evidence="1">
    <location>
        <begin position="85"/>
        <end position="95"/>
    </location>
</feature>
<dbReference type="PANTHER" id="PTHR15443:SF4">
    <property type="entry name" value="ZONA PELLUCIDA-BINDING PROTEIN 2"/>
    <property type="match status" value="1"/>
</dbReference>